<dbReference type="AlphaFoldDB" id="A0A9D2DF85"/>
<evidence type="ECO:0000256" key="4">
    <source>
        <dbReference type="ARBA" id="ARBA00022839"/>
    </source>
</evidence>
<feature type="domain" description="Exonuclease VII large subunit C-terminal" evidence="6">
    <location>
        <begin position="140"/>
        <end position="429"/>
    </location>
</feature>
<evidence type="ECO:0000313" key="8">
    <source>
        <dbReference type="EMBL" id="HIZ15777.1"/>
    </source>
</evidence>
<dbReference type="GO" id="GO:0009318">
    <property type="term" value="C:exodeoxyribonuclease VII complex"/>
    <property type="evidence" value="ECO:0007669"/>
    <property type="project" value="UniProtKB-UniRule"/>
</dbReference>
<comment type="catalytic activity">
    <reaction evidence="5">
        <text>Exonucleolytic cleavage in either 5'- to 3'- or 3'- to 5'-direction to yield nucleoside 5'-phosphates.</text>
        <dbReference type="EC" id="3.1.11.6"/>
    </reaction>
</comment>
<keyword evidence="2 5" id="KW-0540">Nuclease</keyword>
<protein>
    <recommendedName>
        <fullName evidence="5">Exodeoxyribonuclease 7 large subunit</fullName>
        <ecNumber evidence="5">3.1.11.6</ecNumber>
    </recommendedName>
</protein>
<dbReference type="EC" id="3.1.11.6" evidence="5"/>
<comment type="caution">
    <text evidence="8">The sequence shown here is derived from an EMBL/GenBank/DDBJ whole genome shotgun (WGS) entry which is preliminary data.</text>
</comment>
<gene>
    <name evidence="8" type="primary">xseA</name>
    <name evidence="8" type="ORF">H9816_07715</name>
</gene>
<dbReference type="NCBIfam" id="TIGR00237">
    <property type="entry name" value="xseA"/>
    <property type="match status" value="1"/>
</dbReference>
<keyword evidence="1" id="KW-0963">Cytoplasm</keyword>
<dbReference type="GO" id="GO:0005737">
    <property type="term" value="C:cytoplasm"/>
    <property type="evidence" value="ECO:0007669"/>
    <property type="project" value="UniProtKB-SubCell"/>
</dbReference>
<evidence type="ECO:0000259" key="6">
    <source>
        <dbReference type="Pfam" id="PF02601"/>
    </source>
</evidence>
<reference evidence="8" key="2">
    <citation type="submission" date="2021-04" db="EMBL/GenBank/DDBJ databases">
        <authorList>
            <person name="Gilroy R."/>
        </authorList>
    </citation>
    <scope>NUCLEOTIDE SEQUENCE</scope>
    <source>
        <strain evidence="8">ChiHjej11B10-19426</strain>
    </source>
</reference>
<dbReference type="GO" id="GO:0006308">
    <property type="term" value="P:DNA catabolic process"/>
    <property type="evidence" value="ECO:0007669"/>
    <property type="project" value="UniProtKB-UniRule"/>
</dbReference>
<organism evidence="8 9">
    <name type="scientific">Candidatus Tidjanibacter faecipullorum</name>
    <dbReference type="NCBI Taxonomy" id="2838766"/>
    <lineage>
        <taxon>Bacteria</taxon>
        <taxon>Pseudomonadati</taxon>
        <taxon>Bacteroidota</taxon>
        <taxon>Bacteroidia</taxon>
        <taxon>Bacteroidales</taxon>
        <taxon>Rikenellaceae</taxon>
        <taxon>Tidjanibacter</taxon>
    </lineage>
</organism>
<keyword evidence="4 5" id="KW-0269">Exonuclease</keyword>
<dbReference type="GO" id="GO:0008855">
    <property type="term" value="F:exodeoxyribonuclease VII activity"/>
    <property type="evidence" value="ECO:0007669"/>
    <property type="project" value="UniProtKB-UniRule"/>
</dbReference>
<proteinExistence type="inferred from homology"/>
<evidence type="ECO:0000256" key="2">
    <source>
        <dbReference type="ARBA" id="ARBA00022722"/>
    </source>
</evidence>
<dbReference type="Pfam" id="PF02601">
    <property type="entry name" value="Exonuc_VII_L"/>
    <property type="match status" value="1"/>
</dbReference>
<keyword evidence="3 5" id="KW-0378">Hydrolase</keyword>
<evidence type="ECO:0000256" key="3">
    <source>
        <dbReference type="ARBA" id="ARBA00022801"/>
    </source>
</evidence>
<sequence length="437" mass="47973">MAVSFITLSQLQQAIRQTLCGAFTAPVWITAEIGEMKVNARSGHCYMQLVEKGGRNGVPQAQASAVIWAGQYGMLSSFFRGATGRNLEVGMQVLLQVQVSYHELYGLSLRVTDIDPLYTLGDLERQRQETIARLKEDGVFDLNGSLELPLVPQRIAVVSSAQAAGYRDFMKELGGSPYCFRTELFDAVMQGHGAEASIIDALGRIAARMDEFDVVVVIRGGGSQSDLSFLNSYLISYHIAQFPLPVIAGLGHDKDQSVVDMVAARSLKTPTAAAAFLVDRLADFDASLASLGQAIGNRAVQVLEQHRKEVMLVGTLLRERVAAVRMRAGWRLQSAGETMRAQIRRLMRDGVMRLDAASVQLRERTERIFAAERLRLEQAGRLVGIADPQRILARGFAVVRRGGHALTDASAVRKGERLEVTLQKGKLIVEVIDHEKE</sequence>
<evidence type="ECO:0000256" key="5">
    <source>
        <dbReference type="RuleBase" id="RU004355"/>
    </source>
</evidence>
<dbReference type="GO" id="GO:0003676">
    <property type="term" value="F:nucleic acid binding"/>
    <property type="evidence" value="ECO:0007669"/>
    <property type="project" value="InterPro"/>
</dbReference>
<dbReference type="Proteomes" id="UP000824014">
    <property type="component" value="Unassembled WGS sequence"/>
</dbReference>
<dbReference type="PANTHER" id="PTHR30008">
    <property type="entry name" value="EXODEOXYRIBONUCLEASE 7 LARGE SUBUNIT"/>
    <property type="match status" value="1"/>
</dbReference>
<dbReference type="InterPro" id="IPR003753">
    <property type="entry name" value="Exonuc_VII_L"/>
</dbReference>
<dbReference type="EMBL" id="DXCC01000029">
    <property type="protein sequence ID" value="HIZ15777.1"/>
    <property type="molecule type" value="Genomic_DNA"/>
</dbReference>
<dbReference type="PANTHER" id="PTHR30008:SF0">
    <property type="entry name" value="EXODEOXYRIBONUCLEASE 7 LARGE SUBUNIT"/>
    <property type="match status" value="1"/>
</dbReference>
<dbReference type="InterPro" id="IPR020579">
    <property type="entry name" value="Exonuc_VII_lsu_C"/>
</dbReference>
<comment type="similarity">
    <text evidence="5">Belongs to the XseA family.</text>
</comment>
<accession>A0A9D2DF85</accession>
<evidence type="ECO:0000313" key="9">
    <source>
        <dbReference type="Proteomes" id="UP000824014"/>
    </source>
</evidence>
<dbReference type="InterPro" id="IPR025824">
    <property type="entry name" value="OB-fold_nuc-bd_dom"/>
</dbReference>
<feature type="domain" description="OB-fold nucleic acid binding" evidence="7">
    <location>
        <begin position="7"/>
        <end position="115"/>
    </location>
</feature>
<evidence type="ECO:0000256" key="1">
    <source>
        <dbReference type="ARBA" id="ARBA00022490"/>
    </source>
</evidence>
<dbReference type="CDD" id="cd04489">
    <property type="entry name" value="ExoVII_LU_OBF"/>
    <property type="match status" value="1"/>
</dbReference>
<name>A0A9D2DF85_9BACT</name>
<reference evidence="8" key="1">
    <citation type="journal article" date="2021" name="PeerJ">
        <title>Extensive microbial diversity within the chicken gut microbiome revealed by metagenomics and culture.</title>
        <authorList>
            <person name="Gilroy R."/>
            <person name="Ravi A."/>
            <person name="Getino M."/>
            <person name="Pursley I."/>
            <person name="Horton D.L."/>
            <person name="Alikhan N.F."/>
            <person name="Baker D."/>
            <person name="Gharbi K."/>
            <person name="Hall N."/>
            <person name="Watson M."/>
            <person name="Adriaenssens E.M."/>
            <person name="Foster-Nyarko E."/>
            <person name="Jarju S."/>
            <person name="Secka A."/>
            <person name="Antonio M."/>
            <person name="Oren A."/>
            <person name="Chaudhuri R.R."/>
            <person name="La Ragione R."/>
            <person name="Hildebrand F."/>
            <person name="Pallen M.J."/>
        </authorList>
    </citation>
    <scope>NUCLEOTIDE SEQUENCE</scope>
    <source>
        <strain evidence="8">ChiHjej11B10-19426</strain>
    </source>
</reference>
<comment type="subcellular location">
    <subcellularLocation>
        <location evidence="5">Cytoplasm</location>
    </subcellularLocation>
</comment>
<evidence type="ECO:0000259" key="7">
    <source>
        <dbReference type="Pfam" id="PF13742"/>
    </source>
</evidence>
<dbReference type="Pfam" id="PF13742">
    <property type="entry name" value="tRNA_anti_2"/>
    <property type="match status" value="1"/>
</dbReference>